<dbReference type="InterPro" id="IPR011042">
    <property type="entry name" value="6-blade_b-propeller_TolB-like"/>
</dbReference>
<dbReference type="Proteomes" id="UP000035955">
    <property type="component" value="Unassembled WGS sequence"/>
</dbReference>
<evidence type="ECO:0000313" key="4">
    <source>
        <dbReference type="Proteomes" id="UP000035955"/>
    </source>
</evidence>
<dbReference type="EMBL" id="LABY01000317">
    <property type="protein sequence ID" value="KMO28141.1"/>
    <property type="molecule type" value="Genomic_DNA"/>
</dbReference>
<comment type="caution">
    <text evidence="3">The sequence shown here is derived from an EMBL/GenBank/DDBJ whole genome shotgun (WGS) entry which is preliminary data.</text>
</comment>
<gene>
    <name evidence="3" type="ORF">VQ02_32075</name>
</gene>
<protein>
    <submittedName>
        <fullName evidence="3">Major royal jelly protein</fullName>
    </submittedName>
</protein>
<dbReference type="AlphaFoldDB" id="A0A0J6UQ17"/>
<dbReference type="PROSITE" id="PS51318">
    <property type="entry name" value="TAT"/>
    <property type="match status" value="1"/>
</dbReference>
<evidence type="ECO:0000313" key="3">
    <source>
        <dbReference type="EMBL" id="KMO28141.1"/>
    </source>
</evidence>
<proteinExistence type="predicted"/>
<dbReference type="InterPro" id="IPR017996">
    <property type="entry name" value="MRJP/yellow-related"/>
</dbReference>
<dbReference type="Pfam" id="PF03022">
    <property type="entry name" value="MRJP"/>
    <property type="match status" value="1"/>
</dbReference>
<dbReference type="PANTHER" id="PTHR10009">
    <property type="entry name" value="PROTEIN YELLOW-RELATED"/>
    <property type="match status" value="1"/>
</dbReference>
<evidence type="ECO:0000256" key="2">
    <source>
        <dbReference type="ARBA" id="ARBA00022525"/>
    </source>
</evidence>
<dbReference type="InterPro" id="IPR006311">
    <property type="entry name" value="TAT_signal"/>
</dbReference>
<accession>A0A0J6UQ17</accession>
<evidence type="ECO:0000256" key="1">
    <source>
        <dbReference type="ARBA" id="ARBA00004613"/>
    </source>
</evidence>
<comment type="subcellular location">
    <subcellularLocation>
        <location evidence="1">Secreted</location>
    </subcellularLocation>
</comment>
<sequence length="247" mass="25819">MGVSDGATIDRRAWLTGAGALLAAGPSCAAEGAHPAAPNLTLAFALPDAVTNGVAVTPEGRIFAALARIDGSVGPRVVEIRNGRPVPFPDEAWNAFADGADPARTLVWVNSLRIGPDGDLWLVDTGSPGFGQPMRPGGCKLVQVDIAGARVRRTIPLDGVVTRKSFIDDVRFNGSLVYLTDAGAPALVVLNPATSWGYRVLEGHTSVTASRPISAEGRIVRGPDGAPVYVHADQLEVSPDGDFLYYQ</sequence>
<organism evidence="3 4">
    <name type="scientific">Methylobacterium variabile</name>
    <dbReference type="NCBI Taxonomy" id="298794"/>
    <lineage>
        <taxon>Bacteria</taxon>
        <taxon>Pseudomonadati</taxon>
        <taxon>Pseudomonadota</taxon>
        <taxon>Alphaproteobacteria</taxon>
        <taxon>Hyphomicrobiales</taxon>
        <taxon>Methylobacteriaceae</taxon>
        <taxon>Methylobacterium</taxon>
    </lineage>
</organism>
<dbReference type="PANTHER" id="PTHR10009:SF18">
    <property type="entry name" value="PROTEIN YELLOW-LIKE PROTEIN"/>
    <property type="match status" value="1"/>
</dbReference>
<dbReference type="GO" id="GO:0005576">
    <property type="term" value="C:extracellular region"/>
    <property type="evidence" value="ECO:0007669"/>
    <property type="project" value="UniProtKB-SubCell"/>
</dbReference>
<dbReference type="Gene3D" id="2.120.10.30">
    <property type="entry name" value="TolB, C-terminal domain"/>
    <property type="match status" value="1"/>
</dbReference>
<feature type="non-terminal residue" evidence="3">
    <location>
        <position position="247"/>
    </location>
</feature>
<name>A0A0J6UQ17_9HYPH</name>
<keyword evidence="4" id="KW-1185">Reference proteome</keyword>
<dbReference type="PATRIC" id="fig|298794.3.peg.4879"/>
<keyword evidence="2" id="KW-0964">Secreted</keyword>
<dbReference type="SUPFAM" id="SSF75011">
    <property type="entry name" value="3-carboxy-cis,cis-mucoante lactonizing enzyme"/>
    <property type="match status" value="1"/>
</dbReference>
<reference evidence="3 4" key="1">
    <citation type="submission" date="2015-03" db="EMBL/GenBank/DDBJ databases">
        <title>Genome sequencing of Methylobacterium variabile DSM 16961.</title>
        <authorList>
            <person name="Chaudhry V."/>
            <person name="Patil P.B."/>
        </authorList>
    </citation>
    <scope>NUCLEOTIDE SEQUENCE [LARGE SCALE GENOMIC DNA]</scope>
    <source>
        <strain evidence="3 4">DSM 16961</strain>
    </source>
</reference>